<evidence type="ECO:0000256" key="3">
    <source>
        <dbReference type="ARBA" id="ARBA00022723"/>
    </source>
</evidence>
<organism evidence="9 10">
    <name type="scientific">Hydrocarboniphaga daqingensis</name>
    <dbReference type="NCBI Taxonomy" id="490188"/>
    <lineage>
        <taxon>Bacteria</taxon>
        <taxon>Pseudomonadati</taxon>
        <taxon>Pseudomonadota</taxon>
        <taxon>Gammaproteobacteria</taxon>
        <taxon>Nevskiales</taxon>
        <taxon>Nevskiaceae</taxon>
        <taxon>Hydrocarboniphaga</taxon>
    </lineage>
</organism>
<feature type="binding site" evidence="8">
    <location>
        <position position="16"/>
    </location>
    <ligand>
        <name>Mg(2+)</name>
        <dbReference type="ChEBI" id="CHEBI:18420"/>
    </ligand>
</feature>
<feature type="active site" evidence="8">
    <location>
        <position position="37"/>
    </location>
</feature>
<keyword evidence="7 8" id="KW-0460">Magnesium</keyword>
<dbReference type="PANTHER" id="PTHR43210">
    <property type="entry name" value="DETHIOBIOTIN SYNTHETASE"/>
    <property type="match status" value="1"/>
</dbReference>
<dbReference type="EC" id="6.3.3.3" evidence="8"/>
<evidence type="ECO:0000256" key="6">
    <source>
        <dbReference type="ARBA" id="ARBA00022840"/>
    </source>
</evidence>
<sequence>MATLFVTGTDTGVGKTYVSSLLLAAARARGIDACGYKPVASGCDRDADGALCNEDALALLAASGVDEPYEAINPCAYEPPLAPHIAAEQAGRPIDPTVLDRGAAALQARHRLLLVEGAGGWQVPLTDRLSFADWVSAHRWPVLLVVGMRLGCINHALLTVDSIRQRGVPLLGWVANELPPAQDALEANVATLVRLIGSPPLVRVPAGARADDVGGALIDALLARWPQAVEGADR</sequence>
<keyword evidence="3 8" id="KW-0479">Metal-binding</keyword>
<evidence type="ECO:0000256" key="2">
    <source>
        <dbReference type="ARBA" id="ARBA00022598"/>
    </source>
</evidence>
<evidence type="ECO:0000256" key="8">
    <source>
        <dbReference type="HAMAP-Rule" id="MF_00336"/>
    </source>
</evidence>
<keyword evidence="2 8" id="KW-0436">Ligase</keyword>
<dbReference type="GO" id="GO:0004141">
    <property type="term" value="F:dethiobiotin synthase activity"/>
    <property type="evidence" value="ECO:0007669"/>
    <property type="project" value="UniProtKB-UniRule"/>
</dbReference>
<evidence type="ECO:0000313" key="10">
    <source>
        <dbReference type="Proteomes" id="UP000199758"/>
    </source>
</evidence>
<feature type="binding site" evidence="8">
    <location>
        <begin position="12"/>
        <end position="17"/>
    </location>
    <ligand>
        <name>ATP</name>
        <dbReference type="ChEBI" id="CHEBI:30616"/>
    </ligand>
</feature>
<dbReference type="STRING" id="490188.SAMN04488068_1711"/>
<evidence type="ECO:0000313" key="9">
    <source>
        <dbReference type="EMBL" id="SHG86204.1"/>
    </source>
</evidence>
<keyword evidence="10" id="KW-1185">Reference proteome</keyword>
<dbReference type="HAMAP" id="MF_00336">
    <property type="entry name" value="BioD"/>
    <property type="match status" value="1"/>
</dbReference>
<evidence type="ECO:0000256" key="4">
    <source>
        <dbReference type="ARBA" id="ARBA00022741"/>
    </source>
</evidence>
<keyword evidence="6 8" id="KW-0067">ATP-binding</keyword>
<dbReference type="InterPro" id="IPR004472">
    <property type="entry name" value="DTB_synth_BioD"/>
</dbReference>
<proteinExistence type="inferred from homology"/>
<comment type="pathway">
    <text evidence="8">Cofactor biosynthesis; biotin biosynthesis; biotin from 7,8-diaminononanoate: step 1/2.</text>
</comment>
<comment type="subcellular location">
    <subcellularLocation>
        <location evidence="8">Cytoplasm</location>
    </subcellularLocation>
</comment>
<keyword evidence="5 8" id="KW-0093">Biotin biosynthesis</keyword>
<dbReference type="GO" id="GO:0005829">
    <property type="term" value="C:cytosol"/>
    <property type="evidence" value="ECO:0007669"/>
    <property type="project" value="TreeGrafter"/>
</dbReference>
<dbReference type="SUPFAM" id="SSF52540">
    <property type="entry name" value="P-loop containing nucleoside triphosphate hydrolases"/>
    <property type="match status" value="1"/>
</dbReference>
<dbReference type="PANTHER" id="PTHR43210:SF5">
    <property type="entry name" value="DETHIOBIOTIN SYNTHETASE"/>
    <property type="match status" value="1"/>
</dbReference>
<dbReference type="GO" id="GO:0009102">
    <property type="term" value="P:biotin biosynthetic process"/>
    <property type="evidence" value="ECO:0007669"/>
    <property type="project" value="UniProtKB-UniRule"/>
</dbReference>
<feature type="binding site" evidence="8">
    <location>
        <position position="55"/>
    </location>
    <ligand>
        <name>Mg(2+)</name>
        <dbReference type="ChEBI" id="CHEBI:18420"/>
    </ligand>
</feature>
<dbReference type="UniPathway" id="UPA00078">
    <property type="reaction ID" value="UER00161"/>
</dbReference>
<dbReference type="OrthoDB" id="9802097at2"/>
<evidence type="ECO:0000256" key="1">
    <source>
        <dbReference type="ARBA" id="ARBA00022490"/>
    </source>
</evidence>
<evidence type="ECO:0000256" key="7">
    <source>
        <dbReference type="ARBA" id="ARBA00022842"/>
    </source>
</evidence>
<comment type="cofactor">
    <cofactor evidence="8">
        <name>Mg(2+)</name>
        <dbReference type="ChEBI" id="CHEBI:18420"/>
    </cofactor>
</comment>
<feature type="binding site" evidence="8">
    <location>
        <begin position="176"/>
        <end position="177"/>
    </location>
    <ligand>
        <name>ATP</name>
        <dbReference type="ChEBI" id="CHEBI:30616"/>
    </ligand>
</feature>
<comment type="subunit">
    <text evidence="8">Homodimer.</text>
</comment>
<feature type="binding site" evidence="8">
    <location>
        <position position="41"/>
    </location>
    <ligand>
        <name>substrate</name>
    </ligand>
</feature>
<dbReference type="InterPro" id="IPR027417">
    <property type="entry name" value="P-loop_NTPase"/>
</dbReference>
<comment type="function">
    <text evidence="8">Catalyzes a mechanistically unusual reaction, the ATP-dependent insertion of CO2 between the N7 and N8 nitrogen atoms of 7,8-diaminopelargonic acid (DAPA, also called 7,8-diammoniononanoate) to form a ureido ring.</text>
</comment>
<comment type="similarity">
    <text evidence="8">Belongs to the dethiobiotin synthetase family.</text>
</comment>
<comment type="caution">
    <text evidence="8">Lacks conserved residue(s) required for the propagation of feature annotation.</text>
</comment>
<protein>
    <recommendedName>
        <fullName evidence="8">ATP-dependent dethiobiotin synthetase BioD</fullName>
        <ecNumber evidence="8">6.3.3.3</ecNumber>
    </recommendedName>
    <alternativeName>
        <fullName evidence="8">DTB synthetase</fullName>
        <shortName evidence="8">DTBS</shortName>
    </alternativeName>
    <alternativeName>
        <fullName evidence="8">Dethiobiotin synthase</fullName>
    </alternativeName>
</protein>
<gene>
    <name evidence="8" type="primary">bioD</name>
    <name evidence="9" type="ORF">SAMN04488068_1711</name>
</gene>
<dbReference type="EMBL" id="FQWZ01000003">
    <property type="protein sequence ID" value="SHG86204.1"/>
    <property type="molecule type" value="Genomic_DNA"/>
</dbReference>
<dbReference type="FunFam" id="3.40.50.300:FF:000292">
    <property type="entry name" value="ATP-dependent dethiobiotin synthetase BioD"/>
    <property type="match status" value="1"/>
</dbReference>
<comment type="catalytic activity">
    <reaction evidence="8">
        <text>(7R,8S)-7,8-diammoniononanoate + CO2 + ATP = (4R,5S)-dethiobiotin + ADP + phosphate + 3 H(+)</text>
        <dbReference type="Rhea" id="RHEA:15805"/>
        <dbReference type="ChEBI" id="CHEBI:15378"/>
        <dbReference type="ChEBI" id="CHEBI:16526"/>
        <dbReference type="ChEBI" id="CHEBI:30616"/>
        <dbReference type="ChEBI" id="CHEBI:43474"/>
        <dbReference type="ChEBI" id="CHEBI:149469"/>
        <dbReference type="ChEBI" id="CHEBI:149473"/>
        <dbReference type="ChEBI" id="CHEBI:456216"/>
        <dbReference type="EC" id="6.3.3.3"/>
    </reaction>
</comment>
<feature type="binding site" evidence="8">
    <location>
        <position position="116"/>
    </location>
    <ligand>
        <name>Mg(2+)</name>
        <dbReference type="ChEBI" id="CHEBI:18420"/>
    </ligand>
</feature>
<dbReference type="GO" id="GO:0005524">
    <property type="term" value="F:ATP binding"/>
    <property type="evidence" value="ECO:0007669"/>
    <property type="project" value="UniProtKB-UniRule"/>
</dbReference>
<keyword evidence="4 8" id="KW-0547">Nucleotide-binding</keyword>
<dbReference type="Proteomes" id="UP000199758">
    <property type="component" value="Unassembled WGS sequence"/>
</dbReference>
<dbReference type="GO" id="GO:0000287">
    <property type="term" value="F:magnesium ion binding"/>
    <property type="evidence" value="ECO:0007669"/>
    <property type="project" value="UniProtKB-UniRule"/>
</dbReference>
<name>A0A1M5N9J0_9GAMM</name>
<evidence type="ECO:0000256" key="5">
    <source>
        <dbReference type="ARBA" id="ARBA00022756"/>
    </source>
</evidence>
<dbReference type="RefSeq" id="WP_084083258.1">
    <property type="nucleotide sequence ID" value="NZ_FQWZ01000003.1"/>
</dbReference>
<dbReference type="Gene3D" id="3.40.50.300">
    <property type="entry name" value="P-loop containing nucleotide triphosphate hydrolases"/>
    <property type="match status" value="1"/>
</dbReference>
<accession>A0A1M5N9J0</accession>
<dbReference type="GO" id="GO:0042803">
    <property type="term" value="F:protein homodimerization activity"/>
    <property type="evidence" value="ECO:0007669"/>
    <property type="project" value="UniProtKB-ARBA"/>
</dbReference>
<dbReference type="AlphaFoldDB" id="A0A1M5N9J0"/>
<feature type="binding site" evidence="8">
    <location>
        <position position="55"/>
    </location>
    <ligand>
        <name>ATP</name>
        <dbReference type="ChEBI" id="CHEBI:30616"/>
    </ligand>
</feature>
<dbReference type="PIRSF" id="PIRSF006755">
    <property type="entry name" value="DTB_synth"/>
    <property type="match status" value="1"/>
</dbReference>
<dbReference type="CDD" id="cd03109">
    <property type="entry name" value="DTBS"/>
    <property type="match status" value="1"/>
</dbReference>
<keyword evidence="1 8" id="KW-0963">Cytoplasm</keyword>
<dbReference type="Pfam" id="PF13500">
    <property type="entry name" value="AAA_26"/>
    <property type="match status" value="1"/>
</dbReference>
<dbReference type="NCBIfam" id="TIGR00347">
    <property type="entry name" value="bioD"/>
    <property type="match status" value="1"/>
</dbReference>
<reference evidence="9 10" key="1">
    <citation type="submission" date="2016-11" db="EMBL/GenBank/DDBJ databases">
        <authorList>
            <person name="Jaros S."/>
            <person name="Januszkiewicz K."/>
            <person name="Wedrychowicz H."/>
        </authorList>
    </citation>
    <scope>NUCLEOTIDE SEQUENCE [LARGE SCALE GENOMIC DNA]</scope>
    <source>
        <strain evidence="9 10">CGMCC 1.7049</strain>
    </source>
</reference>
<feature type="binding site" evidence="8">
    <location>
        <begin position="116"/>
        <end position="119"/>
    </location>
    <ligand>
        <name>ATP</name>
        <dbReference type="ChEBI" id="CHEBI:30616"/>
    </ligand>
</feature>